<feature type="region of interest" description="Disordered" evidence="1">
    <location>
        <begin position="88"/>
        <end position="134"/>
    </location>
</feature>
<dbReference type="RefSeq" id="XP_014241406.1">
    <property type="nucleotide sequence ID" value="XM_014385920.2"/>
</dbReference>
<protein>
    <submittedName>
        <fullName evidence="3">Uncharacterized protein</fullName>
    </submittedName>
</protein>
<keyword evidence="4" id="KW-1185">Reference proteome</keyword>
<organism evidence="3 4">
    <name type="scientific">Cimex lectularius</name>
    <name type="common">Bed bug</name>
    <name type="synonym">Acanthia lectularia</name>
    <dbReference type="NCBI Taxonomy" id="79782"/>
    <lineage>
        <taxon>Eukaryota</taxon>
        <taxon>Metazoa</taxon>
        <taxon>Ecdysozoa</taxon>
        <taxon>Arthropoda</taxon>
        <taxon>Hexapoda</taxon>
        <taxon>Insecta</taxon>
        <taxon>Pterygota</taxon>
        <taxon>Neoptera</taxon>
        <taxon>Paraneoptera</taxon>
        <taxon>Hemiptera</taxon>
        <taxon>Heteroptera</taxon>
        <taxon>Panheteroptera</taxon>
        <taxon>Cimicomorpha</taxon>
        <taxon>Cimicidae</taxon>
        <taxon>Cimex</taxon>
    </lineage>
</organism>
<accession>A0A8I6RCT9</accession>
<dbReference type="KEGG" id="clec:106662111"/>
<feature type="chain" id="PRO_5035202510" evidence="2">
    <location>
        <begin position="26"/>
        <end position="134"/>
    </location>
</feature>
<evidence type="ECO:0000256" key="1">
    <source>
        <dbReference type="SAM" id="MobiDB-lite"/>
    </source>
</evidence>
<name>A0A8I6RCT9_CIMLE</name>
<evidence type="ECO:0000313" key="4">
    <source>
        <dbReference type="Proteomes" id="UP000494040"/>
    </source>
</evidence>
<reference evidence="3" key="1">
    <citation type="submission" date="2022-01" db="UniProtKB">
        <authorList>
            <consortium name="EnsemblMetazoa"/>
        </authorList>
    </citation>
    <scope>IDENTIFICATION</scope>
</reference>
<dbReference type="GeneID" id="106662111"/>
<evidence type="ECO:0000256" key="2">
    <source>
        <dbReference type="SAM" id="SignalP"/>
    </source>
</evidence>
<dbReference type="AlphaFoldDB" id="A0A8I6RCT9"/>
<feature type="compositionally biased region" description="Basic residues" evidence="1">
    <location>
        <begin position="96"/>
        <end position="105"/>
    </location>
</feature>
<dbReference type="EnsemblMetazoa" id="XM_014385920.2">
    <property type="protein sequence ID" value="XP_014241406.1"/>
    <property type="gene ID" value="LOC106662111"/>
</dbReference>
<feature type="signal peptide" evidence="2">
    <location>
        <begin position="1"/>
        <end position="25"/>
    </location>
</feature>
<dbReference type="Proteomes" id="UP000494040">
    <property type="component" value="Unassembled WGS sequence"/>
</dbReference>
<keyword evidence="2" id="KW-0732">Signal</keyword>
<proteinExistence type="predicted"/>
<sequence>MFKMQSSHFFCLISMLLTTAKLSHASGEQSNQKILQSSIEATLMKYFDVKEDEVSFLVKSVRYDFEKQIATFDLEAVLHLEMILRSDDSVSGEKRRANKPRKGRRSVLNGTDSLNEESLGEESLIPETELTSTS</sequence>
<evidence type="ECO:0000313" key="3">
    <source>
        <dbReference type="EnsemblMetazoa" id="XP_014241406.1"/>
    </source>
</evidence>